<dbReference type="GO" id="GO:0016791">
    <property type="term" value="F:phosphatase activity"/>
    <property type="evidence" value="ECO:0007669"/>
    <property type="project" value="UniProtKB-ARBA"/>
</dbReference>
<gene>
    <name evidence="1" type="ORF">ES676_14085</name>
</gene>
<dbReference type="GO" id="GO:0005829">
    <property type="term" value="C:cytosol"/>
    <property type="evidence" value="ECO:0007669"/>
    <property type="project" value="TreeGrafter"/>
</dbReference>
<dbReference type="Pfam" id="PF08282">
    <property type="entry name" value="Hydrolase_3"/>
    <property type="match status" value="1"/>
</dbReference>
<dbReference type="SUPFAM" id="SSF56784">
    <property type="entry name" value="HAD-like"/>
    <property type="match status" value="1"/>
</dbReference>
<dbReference type="SFLD" id="SFLDG01140">
    <property type="entry name" value="C2.B:_Phosphomannomutase_and_P"/>
    <property type="match status" value="1"/>
</dbReference>
<accession>A0A8H2LCN3</accession>
<sequence>MHISQVKLIITDMDGTLLNSNHAVSNRFFELYKELQRHNIIFVAASGRPYYSLIEKLAPIKDDIIFIAENGGLAIEKDHILLSTPINAKDLHTLTTLINTLEDTHPVYCSKNKAYVKSKSAALMGLLSEYYKNYVVIADESEIKEDVYKIALYHEENSEQYIYPHVKHLEKKFKVKVSANHWVDISENLANKGHALQLLQEKYGISSAETMAFGDYNNDIEMLEGSYFSYAMGNAHPNVKAIARFETITNDENGVECVLEQLLLAKRALVLKQ</sequence>
<dbReference type="EMBL" id="VSKM01000022">
    <property type="protein sequence ID" value="TYB69426.1"/>
    <property type="molecule type" value="Genomic_DNA"/>
</dbReference>
<dbReference type="Proteomes" id="UP000323324">
    <property type="component" value="Unassembled WGS sequence"/>
</dbReference>
<dbReference type="InterPro" id="IPR006379">
    <property type="entry name" value="HAD-SF_hydro_IIB"/>
</dbReference>
<dbReference type="NCBIfam" id="TIGR00099">
    <property type="entry name" value="Cof-subfamily"/>
    <property type="match status" value="1"/>
</dbReference>
<proteinExistence type="predicted"/>
<dbReference type="SFLD" id="SFLDG01144">
    <property type="entry name" value="C2.B.4:_PGP_Like"/>
    <property type="match status" value="1"/>
</dbReference>
<organism evidence="1 2">
    <name type="scientific">Bizionia saleffrena</name>
    <dbReference type="NCBI Taxonomy" id="291189"/>
    <lineage>
        <taxon>Bacteria</taxon>
        <taxon>Pseudomonadati</taxon>
        <taxon>Bacteroidota</taxon>
        <taxon>Flavobacteriia</taxon>
        <taxon>Flavobacteriales</taxon>
        <taxon>Flavobacteriaceae</taxon>
        <taxon>Bizionia</taxon>
    </lineage>
</organism>
<dbReference type="GO" id="GO:0000287">
    <property type="term" value="F:magnesium ion binding"/>
    <property type="evidence" value="ECO:0007669"/>
    <property type="project" value="TreeGrafter"/>
</dbReference>
<dbReference type="InterPro" id="IPR036412">
    <property type="entry name" value="HAD-like_sf"/>
</dbReference>
<dbReference type="SFLD" id="SFLDS00003">
    <property type="entry name" value="Haloacid_Dehalogenase"/>
    <property type="match status" value="1"/>
</dbReference>
<reference evidence="1 2" key="1">
    <citation type="submission" date="2019-08" db="EMBL/GenBank/DDBJ databases">
        <title>Genomes of Antarctic Bizionia species.</title>
        <authorList>
            <person name="Bowman J.P."/>
        </authorList>
    </citation>
    <scope>NUCLEOTIDE SEQUENCE [LARGE SCALE GENOMIC DNA]</scope>
    <source>
        <strain evidence="1 2">HFD</strain>
    </source>
</reference>
<dbReference type="PANTHER" id="PTHR10000:SF8">
    <property type="entry name" value="HAD SUPERFAMILY HYDROLASE-LIKE, TYPE 3"/>
    <property type="match status" value="1"/>
</dbReference>
<keyword evidence="2" id="KW-1185">Reference proteome</keyword>
<dbReference type="InterPro" id="IPR000150">
    <property type="entry name" value="Cof"/>
</dbReference>
<dbReference type="RefSeq" id="WP_148370967.1">
    <property type="nucleotide sequence ID" value="NZ_VSKM01000022.1"/>
</dbReference>
<evidence type="ECO:0000313" key="1">
    <source>
        <dbReference type="EMBL" id="TYB69426.1"/>
    </source>
</evidence>
<name>A0A8H2LCN3_9FLAO</name>
<dbReference type="Gene3D" id="3.40.50.1000">
    <property type="entry name" value="HAD superfamily/HAD-like"/>
    <property type="match status" value="1"/>
</dbReference>
<dbReference type="InterPro" id="IPR023214">
    <property type="entry name" value="HAD_sf"/>
</dbReference>
<dbReference type="PANTHER" id="PTHR10000">
    <property type="entry name" value="PHOSPHOSERINE PHOSPHATASE"/>
    <property type="match status" value="1"/>
</dbReference>
<protein>
    <submittedName>
        <fullName evidence="1">HAD family hydrolase</fullName>
    </submittedName>
</protein>
<evidence type="ECO:0000313" key="2">
    <source>
        <dbReference type="Proteomes" id="UP000323324"/>
    </source>
</evidence>
<dbReference type="PROSITE" id="PS01228">
    <property type="entry name" value="COF_1"/>
    <property type="match status" value="1"/>
</dbReference>
<keyword evidence="1" id="KW-0378">Hydrolase</keyword>
<dbReference type="Gene3D" id="3.30.1240.10">
    <property type="match status" value="1"/>
</dbReference>
<dbReference type="AlphaFoldDB" id="A0A8H2LCN3"/>
<dbReference type="CDD" id="cd07518">
    <property type="entry name" value="HAD_YbiV-Like"/>
    <property type="match status" value="1"/>
</dbReference>
<dbReference type="NCBIfam" id="TIGR01484">
    <property type="entry name" value="HAD-SF-IIB"/>
    <property type="match status" value="1"/>
</dbReference>
<comment type="caution">
    <text evidence="1">The sequence shown here is derived from an EMBL/GenBank/DDBJ whole genome shotgun (WGS) entry which is preliminary data.</text>
</comment>